<organism evidence="6 7">
    <name type="scientific">Raphidocelis subcapitata</name>
    <dbReference type="NCBI Taxonomy" id="307507"/>
    <lineage>
        <taxon>Eukaryota</taxon>
        <taxon>Viridiplantae</taxon>
        <taxon>Chlorophyta</taxon>
        <taxon>core chlorophytes</taxon>
        <taxon>Chlorophyceae</taxon>
        <taxon>CS clade</taxon>
        <taxon>Sphaeropleales</taxon>
        <taxon>Selenastraceae</taxon>
        <taxon>Raphidocelis</taxon>
    </lineage>
</organism>
<dbReference type="SUPFAM" id="SSF81296">
    <property type="entry name" value="E set domains"/>
    <property type="match status" value="1"/>
</dbReference>
<dbReference type="SUPFAM" id="SSF50965">
    <property type="entry name" value="Galactose oxidase, central domain"/>
    <property type="match status" value="1"/>
</dbReference>
<dbReference type="InterPro" id="IPR008979">
    <property type="entry name" value="Galactose-bd-like_sf"/>
</dbReference>
<evidence type="ECO:0000259" key="5">
    <source>
        <dbReference type="Pfam" id="PF09118"/>
    </source>
</evidence>
<evidence type="ECO:0000256" key="1">
    <source>
        <dbReference type="ARBA" id="ARBA00022729"/>
    </source>
</evidence>
<feature type="compositionally biased region" description="Pro residues" evidence="2">
    <location>
        <begin position="911"/>
        <end position="920"/>
    </location>
</feature>
<evidence type="ECO:0000313" key="6">
    <source>
        <dbReference type="EMBL" id="GBF91509.1"/>
    </source>
</evidence>
<sequence>MLPALLALLLVAAVPAAGQPALDAACRGLDRVQVAHPTNCGSYLVCCSSEGVPYECLRQKAGDATPYPRYGTAQRLSYYNAFSATCERFDETGALPEAVCGNFNRNAGPLTSEWAQQVCTAKEAYEALLSSTANETLAAVAAADAIGAGTGKLAAREEVRRRRRRQAPLTPNGARTALRALLQAPGNDIGLFQQIINPDLGRSSTGSLAIHAAMVPTTTKILVWGRIQPAYEPGMYTGTTPEVSSVYDYAAGTYVKAPMRTAPFCSGHSHTSDGTIVVAGGDWANNGFLLEGRYAVRTWSKDGTAWTTRPEGLAYPHWYPTQLTLPDDRVLAVGGYASEADPPVPAIEVWDGRVRRVTTIAPEPFLQQLGGLNLYPTVLLLPWTNAPGNHLFFVFACNQGRVMSLDPSNNLATLYATPAWPTPYWCSAFSALGSATILRLDADTGFAPELAMWGGSGGDAGRCACDLPANNNAYRLPLSQAAVAGGTWNWAVEEMPEGRNMVDNVLLPSGQVLLVNGAKFGNSNGGGPYGGSQARDPSYSAWLYNPYAPAGARFKVMATSPFKRLYHSVAMLLPDASVLVAGSEQDECVSTCFIMSKYLDGFQAERFLMPYFFLPLSDARPTITGVSAEAVAHGGALTLTYAGAVTHAVIAAPAAVTHQTNMNQRLIKLATTTNAGGSITVVAPPNGLVAVPGWWMLFLMNGDIPCRQARWIRITPSTPPPPAPGRAAPGALLPATSSTFEPGSPAVFTGGAYLGALATFNFADGGLAAYSGAAGTSVTVNTPGTATWHVQVFGPYVPLSPTKRYTVHFQIRASTPAARATVTWLREGDYLPFGTTSFAVDTVFKDFRLYNLVPPAAGNYHLQFEFGLAAAGTTFYLDDIQVFDLTLPPSLNTLPPVNDADGGAGGGGGGTPPPPPPPPSGGGTLVAAASEDFSAAPFKYSLAQFEGATATASFAGGAAAVTVTKPGAVQWHLQLVSPWVDLAGAPATYAARLLASASAPASVNVLWLRQTPIGVVGTPRTFTLGPTPQLLELPSTSFAEPASYHLQIEFGLVAAGTTLTFDTIEVFAGGLPTGSPPPPPPPPPSGGGTLVAAASEDFSAAPFKYSLAQFEGATATASFAGGAAAVTVAKPGAVQWHLQLVSPWADLAGAPATYAARLLASASAPASVNVLWLRQTPIGVVGTPRTFTLGATPQVLELPSTSFAEPASYHLQIEIGLVAAGTTLTFDTIEVFAGGLPTGSPPPPSPPPPPPPSGGPTVLASTSENFDGPAAPVFSLAQFADAKAAVAFTAGVARVTVGTPGTERWHLQLKGPSVTLDAALTYTITATVSASAPSSLELLWLREAPAIAPLAPASFAVGTAPATITLPGVKPATSGPHHVQFEFGLAAAGTVLTFDSIVVTSQ</sequence>
<proteinExistence type="predicted"/>
<dbReference type="Proteomes" id="UP000247498">
    <property type="component" value="Unassembled WGS sequence"/>
</dbReference>
<dbReference type="OrthoDB" id="2019572at2759"/>
<dbReference type="PANTHER" id="PTHR32208">
    <property type="entry name" value="SECRETED PROTEIN-RELATED"/>
    <property type="match status" value="1"/>
</dbReference>
<dbReference type="InterPro" id="IPR013783">
    <property type="entry name" value="Ig-like_fold"/>
</dbReference>
<feature type="signal peptide" evidence="3">
    <location>
        <begin position="1"/>
        <end position="18"/>
    </location>
</feature>
<dbReference type="CDD" id="cd02851">
    <property type="entry name" value="E_set_GO_C"/>
    <property type="match status" value="1"/>
</dbReference>
<feature type="domain" description="Glyoxal oxidase N-terminal" evidence="4">
    <location>
        <begin position="245"/>
        <end position="589"/>
    </location>
</feature>
<feature type="domain" description="Galactose oxidase-like Early set" evidence="5">
    <location>
        <begin position="620"/>
        <end position="714"/>
    </location>
</feature>
<evidence type="ECO:0000256" key="3">
    <source>
        <dbReference type="SAM" id="SignalP"/>
    </source>
</evidence>
<feature type="region of interest" description="Disordered" evidence="2">
    <location>
        <begin position="1070"/>
        <end position="1089"/>
    </location>
</feature>
<feature type="region of interest" description="Disordered" evidence="2">
    <location>
        <begin position="894"/>
        <end position="925"/>
    </location>
</feature>
<dbReference type="Pfam" id="PF09118">
    <property type="entry name" value="GO-like_E_set"/>
    <property type="match status" value="1"/>
</dbReference>
<feature type="region of interest" description="Disordered" evidence="2">
    <location>
        <begin position="1235"/>
        <end position="1262"/>
    </location>
</feature>
<evidence type="ECO:0000313" key="7">
    <source>
        <dbReference type="Proteomes" id="UP000247498"/>
    </source>
</evidence>
<dbReference type="Gene3D" id="2.130.10.80">
    <property type="entry name" value="Galactose oxidase/kelch, beta-propeller"/>
    <property type="match status" value="1"/>
</dbReference>
<feature type="compositionally biased region" description="Pro residues" evidence="2">
    <location>
        <begin position="1074"/>
        <end position="1085"/>
    </location>
</feature>
<comment type="caution">
    <text evidence="6">The sequence shown here is derived from an EMBL/GenBank/DDBJ whole genome shotgun (WGS) entry which is preliminary data.</text>
</comment>
<evidence type="ECO:0000259" key="4">
    <source>
        <dbReference type="Pfam" id="PF07250"/>
    </source>
</evidence>
<dbReference type="PANTHER" id="PTHR32208:SF21">
    <property type="entry name" value="LOW QUALITY PROTEIN: ALDEHYDE OXIDASE GLOX-LIKE"/>
    <property type="match status" value="1"/>
</dbReference>
<accession>A0A2V0NW06</accession>
<feature type="chain" id="PRO_5016036963" evidence="3">
    <location>
        <begin position="19"/>
        <end position="1402"/>
    </location>
</feature>
<keyword evidence="7" id="KW-1185">Reference proteome</keyword>
<protein>
    <submittedName>
        <fullName evidence="6">Glyoxal or galactose oxidase</fullName>
    </submittedName>
</protein>
<dbReference type="InterPro" id="IPR009880">
    <property type="entry name" value="Glyoxal_oxidase_N"/>
</dbReference>
<dbReference type="InterPro" id="IPR015202">
    <property type="entry name" value="GO-like_E_set"/>
</dbReference>
<dbReference type="InterPro" id="IPR014756">
    <property type="entry name" value="Ig_E-set"/>
</dbReference>
<keyword evidence="1 3" id="KW-0732">Signal</keyword>
<name>A0A2V0NW06_9CHLO</name>
<dbReference type="InterPro" id="IPR011043">
    <property type="entry name" value="Gal_Oxase/kelch_b-propeller"/>
</dbReference>
<gene>
    <name evidence="6" type="ORF">Rsub_04249</name>
</gene>
<dbReference type="SUPFAM" id="SSF49785">
    <property type="entry name" value="Galactose-binding domain-like"/>
    <property type="match status" value="2"/>
</dbReference>
<dbReference type="InParanoid" id="A0A2V0NW06"/>
<dbReference type="Pfam" id="PF07250">
    <property type="entry name" value="Glyoxal_oxid_N"/>
    <property type="match status" value="1"/>
</dbReference>
<dbReference type="EMBL" id="BDRX01000025">
    <property type="protein sequence ID" value="GBF91509.1"/>
    <property type="molecule type" value="Genomic_DNA"/>
</dbReference>
<evidence type="ECO:0000256" key="2">
    <source>
        <dbReference type="SAM" id="MobiDB-lite"/>
    </source>
</evidence>
<dbReference type="Gene3D" id="2.60.120.260">
    <property type="entry name" value="Galactose-binding domain-like"/>
    <property type="match status" value="4"/>
</dbReference>
<feature type="compositionally biased region" description="Pro residues" evidence="2">
    <location>
        <begin position="1239"/>
        <end position="1254"/>
    </location>
</feature>
<dbReference type="STRING" id="307507.A0A2V0NW06"/>
<dbReference type="InterPro" id="IPR037293">
    <property type="entry name" value="Gal_Oxidase_central_sf"/>
</dbReference>
<reference evidence="6 7" key="1">
    <citation type="journal article" date="2018" name="Sci. Rep.">
        <title>Raphidocelis subcapitata (=Pseudokirchneriella subcapitata) provides an insight into genome evolution and environmental adaptations in the Sphaeropleales.</title>
        <authorList>
            <person name="Suzuki S."/>
            <person name="Yamaguchi H."/>
            <person name="Nakajima N."/>
            <person name="Kawachi M."/>
        </authorList>
    </citation>
    <scope>NUCLEOTIDE SEQUENCE [LARGE SCALE GENOMIC DNA]</scope>
    <source>
        <strain evidence="6 7">NIES-35</strain>
    </source>
</reference>
<dbReference type="Gene3D" id="2.60.40.10">
    <property type="entry name" value="Immunoglobulins"/>
    <property type="match status" value="1"/>
</dbReference>